<evidence type="ECO:0000259" key="3">
    <source>
        <dbReference type="PROSITE" id="PS51151"/>
    </source>
</evidence>
<comment type="caution">
    <text evidence="4">The sequence shown here is derived from an EMBL/GenBank/DDBJ whole genome shotgun (WGS) entry which is preliminary data.</text>
</comment>
<sequence>MSGRGQVGSKVGGHGSWRRKTKKVSKNANQEGQKVWLQAQRLGCRDLGEIDTASIMIEHEDEALSFSKPQLSFNMHANTYVLMGTPEKKKMADVLTDLISSIDFSKIKKDAPAENKENDLGDVPADVDFSKPEGEENKEAATEAPAAPAADAN</sequence>
<proteinExistence type="inferred from homology"/>
<feature type="domain" description="NAC-A/B" evidence="3">
    <location>
        <begin position="18"/>
        <end position="95"/>
    </location>
</feature>
<comment type="subunit">
    <text evidence="1">Part of the nascent polypeptide-associated complex (NAC).</text>
</comment>
<evidence type="ECO:0000256" key="2">
    <source>
        <dbReference type="SAM" id="MobiDB-lite"/>
    </source>
</evidence>
<dbReference type="Gene3D" id="2.20.70.30">
    <property type="entry name" value="Nascent polypeptide-associated complex domain"/>
    <property type="match status" value="1"/>
</dbReference>
<reference evidence="4 5" key="1">
    <citation type="submission" date="2024-04" db="EMBL/GenBank/DDBJ databases">
        <title>Tritrichomonas musculus Genome.</title>
        <authorList>
            <person name="Alves-Ferreira E."/>
            <person name="Grigg M."/>
            <person name="Lorenzi H."/>
            <person name="Galac M."/>
        </authorList>
    </citation>
    <scope>NUCLEOTIDE SEQUENCE [LARGE SCALE GENOMIC DNA]</scope>
    <source>
        <strain evidence="4 5">EAF2021</strain>
    </source>
</reference>
<dbReference type="InterPro" id="IPR002715">
    <property type="entry name" value="Nas_poly-pep-assoc_cplx_dom"/>
</dbReference>
<gene>
    <name evidence="4" type="ORF">M9Y10_012003</name>
</gene>
<protein>
    <recommendedName>
        <fullName evidence="1">Nascent polypeptide-associated complex subunit beta</fullName>
    </recommendedName>
</protein>
<feature type="compositionally biased region" description="Basic and acidic residues" evidence="2">
    <location>
        <begin position="108"/>
        <end position="119"/>
    </location>
</feature>
<comment type="similarity">
    <text evidence="1">Belongs to the NAC-beta family.</text>
</comment>
<dbReference type="PROSITE" id="PS51151">
    <property type="entry name" value="NAC_AB"/>
    <property type="match status" value="1"/>
</dbReference>
<keyword evidence="5" id="KW-1185">Reference proteome</keyword>
<feature type="compositionally biased region" description="Basic and acidic residues" evidence="2">
    <location>
        <begin position="128"/>
        <end position="141"/>
    </location>
</feature>
<evidence type="ECO:0000256" key="1">
    <source>
        <dbReference type="RuleBase" id="RU361272"/>
    </source>
</evidence>
<dbReference type="Pfam" id="PF01849">
    <property type="entry name" value="NAC"/>
    <property type="match status" value="1"/>
</dbReference>
<keyword evidence="1" id="KW-0805">Transcription regulation</keyword>
<feature type="compositionally biased region" description="Low complexity" evidence="2">
    <location>
        <begin position="142"/>
        <end position="153"/>
    </location>
</feature>
<accession>A0ABR2IBF0</accession>
<feature type="region of interest" description="Disordered" evidence="2">
    <location>
        <begin position="1"/>
        <end position="32"/>
    </location>
</feature>
<feature type="region of interest" description="Disordered" evidence="2">
    <location>
        <begin position="108"/>
        <end position="153"/>
    </location>
</feature>
<dbReference type="InterPro" id="IPR038187">
    <property type="entry name" value="NAC_A/B_dom_sf"/>
</dbReference>
<evidence type="ECO:0000313" key="5">
    <source>
        <dbReference type="Proteomes" id="UP001470230"/>
    </source>
</evidence>
<dbReference type="Proteomes" id="UP001470230">
    <property type="component" value="Unassembled WGS sequence"/>
</dbReference>
<dbReference type="EMBL" id="JAPFFF010000018">
    <property type="protein sequence ID" value="KAK8860339.1"/>
    <property type="molecule type" value="Genomic_DNA"/>
</dbReference>
<name>A0ABR2IBF0_9EUKA</name>
<keyword evidence="1" id="KW-0804">Transcription</keyword>
<feature type="compositionally biased region" description="Basic residues" evidence="2">
    <location>
        <begin position="16"/>
        <end position="25"/>
    </location>
</feature>
<evidence type="ECO:0000313" key="4">
    <source>
        <dbReference type="EMBL" id="KAK8860339.1"/>
    </source>
</evidence>
<organism evidence="4 5">
    <name type="scientific">Tritrichomonas musculus</name>
    <dbReference type="NCBI Taxonomy" id="1915356"/>
    <lineage>
        <taxon>Eukaryota</taxon>
        <taxon>Metamonada</taxon>
        <taxon>Parabasalia</taxon>
        <taxon>Tritrichomonadida</taxon>
        <taxon>Tritrichomonadidae</taxon>
        <taxon>Tritrichomonas</taxon>
    </lineage>
</organism>